<dbReference type="GO" id="GO:0016740">
    <property type="term" value="F:transferase activity"/>
    <property type="evidence" value="ECO:0007669"/>
    <property type="project" value="UniProtKB-KW"/>
</dbReference>
<dbReference type="STRING" id="1839936.SBU_000911"/>
<dbReference type="PANTHER" id="PTHR15004:SF0">
    <property type="entry name" value="GLUTAMYL-TRNA(GLN) AMIDOTRANSFERASE SUBUNIT C, MITOCHONDRIAL"/>
    <property type="match status" value="1"/>
</dbReference>
<dbReference type="Proteomes" id="UP000885936">
    <property type="component" value="Unassembled WGS sequence"/>
</dbReference>
<dbReference type="Gene3D" id="1.10.20.60">
    <property type="entry name" value="Glu-tRNAGln amidotransferase C subunit, N-terminal domain"/>
    <property type="match status" value="1"/>
</dbReference>
<dbReference type="GO" id="GO:0005524">
    <property type="term" value="F:ATP binding"/>
    <property type="evidence" value="ECO:0007669"/>
    <property type="project" value="UniProtKB-KW"/>
</dbReference>
<comment type="caution">
    <text evidence="3">The sequence shown here is derived from an EMBL/GenBank/DDBJ whole genome shotgun (WGS) entry which is preliminary data.</text>
</comment>
<keyword evidence="3" id="KW-0808">Transferase</keyword>
<reference evidence="3 4" key="1">
    <citation type="submission" date="2016-05" db="EMBL/GenBank/DDBJ databases">
        <title>Microbial consortia oxidize butane by reversing methanogenesis.</title>
        <authorList>
            <person name="Laso-Perez R."/>
            <person name="Richter M."/>
            <person name="Wegener G."/>
            <person name="Musat F."/>
        </authorList>
    </citation>
    <scope>NUCLEOTIDE SEQUENCE [LARGE SCALE GENOMIC DNA]</scope>
    <source>
        <strain evidence="3">BOX1</strain>
    </source>
</reference>
<dbReference type="Proteomes" id="UP000185779">
    <property type="component" value="Unassembled WGS sequence"/>
</dbReference>
<sequence>MISRADVEHLGWLSRIELTGEEAEKFAEELDTILGYFKVLDSVDVDLQPLHHVLDLSNVFRDDEVRPSFSQNEALFNAKLRENGYFRAPRIL</sequence>
<dbReference type="SUPFAM" id="SSF141000">
    <property type="entry name" value="Glu-tRNAGln amidotransferase C subunit"/>
    <property type="match status" value="1"/>
</dbReference>
<dbReference type="HAMAP" id="MF_00122">
    <property type="entry name" value="GatC"/>
    <property type="match status" value="1"/>
</dbReference>
<organism evidence="3 4">
    <name type="scientific">Candidatus Syntropharchaeum butanivorans</name>
    <dbReference type="NCBI Taxonomy" id="1839936"/>
    <lineage>
        <taxon>Archaea</taxon>
        <taxon>Methanobacteriati</taxon>
        <taxon>Methanobacteriota</taxon>
        <taxon>Stenosarchaea group</taxon>
        <taxon>Methanomicrobia</taxon>
        <taxon>Methanosarcinales</taxon>
        <taxon>ANME-2 cluster</taxon>
        <taxon>Candidatus Syntropharchaeum</taxon>
    </lineage>
</organism>
<name>A0A1F2P508_9EURY</name>
<dbReference type="Pfam" id="PF02686">
    <property type="entry name" value="GatC"/>
    <property type="match status" value="1"/>
</dbReference>
<dbReference type="NCBIfam" id="TIGR00135">
    <property type="entry name" value="gatC"/>
    <property type="match status" value="1"/>
</dbReference>
<dbReference type="EMBL" id="LYOR01000003">
    <property type="protein sequence ID" value="OFV66369.1"/>
    <property type="molecule type" value="Genomic_DNA"/>
</dbReference>
<gene>
    <name evidence="1 2" type="primary">gatC</name>
    <name evidence="2" type="ORF">ENI32_08615</name>
    <name evidence="3" type="ORF">SBU_000911</name>
</gene>
<dbReference type="EC" id="6.3.5.-" evidence="1"/>
<keyword evidence="1" id="KW-0648">Protein biosynthesis</keyword>
<dbReference type="PATRIC" id="fig|1839936.3.peg.919"/>
<dbReference type="PANTHER" id="PTHR15004">
    <property type="entry name" value="GLUTAMYL-TRNA(GLN) AMIDOTRANSFERASE SUBUNIT C, MITOCHONDRIAL"/>
    <property type="match status" value="1"/>
</dbReference>
<dbReference type="GO" id="GO:0006412">
    <property type="term" value="P:translation"/>
    <property type="evidence" value="ECO:0007669"/>
    <property type="project" value="UniProtKB-UniRule"/>
</dbReference>
<comment type="function">
    <text evidence="1">Allows the formation of correctly charged Asn-tRNA(Asn) or Gln-tRNA(Gln) through the transamidation of misacylated Asp-tRNA(Asn) or Glu-tRNA(Gln) in organisms which lack either or both of asparaginyl-tRNA or glutaminyl-tRNA synthetases. The reaction takes place in the presence of glutamine and ATP through an activated phospho-Asp-tRNA(Asn) or phospho-Glu-tRNA(Gln).</text>
</comment>
<keyword evidence="4" id="KW-1185">Reference proteome</keyword>
<dbReference type="GO" id="GO:0070681">
    <property type="term" value="P:glutaminyl-tRNAGln biosynthesis via transamidation"/>
    <property type="evidence" value="ECO:0007669"/>
    <property type="project" value="TreeGrafter"/>
</dbReference>
<comment type="catalytic activity">
    <reaction evidence="1">
        <text>L-aspartyl-tRNA(Asn) + L-glutamine + ATP + H2O = L-asparaginyl-tRNA(Asn) + L-glutamate + ADP + phosphate + 2 H(+)</text>
        <dbReference type="Rhea" id="RHEA:14513"/>
        <dbReference type="Rhea" id="RHEA-COMP:9674"/>
        <dbReference type="Rhea" id="RHEA-COMP:9677"/>
        <dbReference type="ChEBI" id="CHEBI:15377"/>
        <dbReference type="ChEBI" id="CHEBI:15378"/>
        <dbReference type="ChEBI" id="CHEBI:29985"/>
        <dbReference type="ChEBI" id="CHEBI:30616"/>
        <dbReference type="ChEBI" id="CHEBI:43474"/>
        <dbReference type="ChEBI" id="CHEBI:58359"/>
        <dbReference type="ChEBI" id="CHEBI:78515"/>
        <dbReference type="ChEBI" id="CHEBI:78516"/>
        <dbReference type="ChEBI" id="CHEBI:456216"/>
    </reaction>
</comment>
<evidence type="ECO:0000313" key="2">
    <source>
        <dbReference type="EMBL" id="HEC57910.1"/>
    </source>
</evidence>
<keyword evidence="1 3" id="KW-0436">Ligase</keyword>
<keyword evidence="1" id="KW-0547">Nucleotide-binding</keyword>
<evidence type="ECO:0000256" key="1">
    <source>
        <dbReference type="HAMAP-Rule" id="MF_00122"/>
    </source>
</evidence>
<comment type="similarity">
    <text evidence="1">Belongs to the GatC family.</text>
</comment>
<keyword evidence="1" id="KW-0067">ATP-binding</keyword>
<comment type="catalytic activity">
    <reaction evidence="1">
        <text>L-glutamyl-tRNA(Gln) + L-glutamine + ATP + H2O = L-glutaminyl-tRNA(Gln) + L-glutamate + ADP + phosphate + H(+)</text>
        <dbReference type="Rhea" id="RHEA:17521"/>
        <dbReference type="Rhea" id="RHEA-COMP:9681"/>
        <dbReference type="Rhea" id="RHEA-COMP:9684"/>
        <dbReference type="ChEBI" id="CHEBI:15377"/>
        <dbReference type="ChEBI" id="CHEBI:15378"/>
        <dbReference type="ChEBI" id="CHEBI:29985"/>
        <dbReference type="ChEBI" id="CHEBI:30616"/>
        <dbReference type="ChEBI" id="CHEBI:43474"/>
        <dbReference type="ChEBI" id="CHEBI:58359"/>
        <dbReference type="ChEBI" id="CHEBI:78520"/>
        <dbReference type="ChEBI" id="CHEBI:78521"/>
        <dbReference type="ChEBI" id="CHEBI:456216"/>
    </reaction>
</comment>
<evidence type="ECO:0000313" key="3">
    <source>
        <dbReference type="EMBL" id="OFV66369.1"/>
    </source>
</evidence>
<comment type="subunit">
    <text evidence="1">Heterotrimer of A, B and C subunits.</text>
</comment>
<accession>A0A1F2P508</accession>
<protein>
    <recommendedName>
        <fullName evidence="1">Aspartyl/glutamyl-tRNA(Asn/Gln) amidotransferase subunit C</fullName>
        <shortName evidence="1">Asp/Glu-ADT subunit C</shortName>
        <ecNumber evidence="1">6.3.5.-</ecNumber>
    </recommendedName>
</protein>
<dbReference type="AlphaFoldDB" id="A0A1F2P508"/>
<reference evidence="2" key="2">
    <citation type="journal article" date="2020" name="mSystems">
        <title>Genome- and Community-Level Interaction Insights into Carbon Utilization and Element Cycling Functions of Hydrothermarchaeota in Hydrothermal Sediment.</title>
        <authorList>
            <person name="Zhou Z."/>
            <person name="Liu Y."/>
            <person name="Xu W."/>
            <person name="Pan J."/>
            <person name="Luo Z.H."/>
            <person name="Li M."/>
        </authorList>
    </citation>
    <scope>NUCLEOTIDE SEQUENCE [LARGE SCALE GENOMIC DNA]</scope>
    <source>
        <strain evidence="2">HyVt-386</strain>
    </source>
</reference>
<dbReference type="EMBL" id="DRIE01000139">
    <property type="protein sequence ID" value="HEC57910.1"/>
    <property type="molecule type" value="Genomic_DNA"/>
</dbReference>
<dbReference type="InterPro" id="IPR003837">
    <property type="entry name" value="GatC"/>
</dbReference>
<dbReference type="InterPro" id="IPR036113">
    <property type="entry name" value="Asp/Glu-ADT_sf_sub_c"/>
</dbReference>
<proteinExistence type="inferred from homology"/>
<dbReference type="GO" id="GO:0006450">
    <property type="term" value="P:regulation of translational fidelity"/>
    <property type="evidence" value="ECO:0007669"/>
    <property type="project" value="InterPro"/>
</dbReference>
<evidence type="ECO:0000313" key="4">
    <source>
        <dbReference type="Proteomes" id="UP000185779"/>
    </source>
</evidence>
<dbReference type="GO" id="GO:0050567">
    <property type="term" value="F:glutaminyl-tRNA synthase (glutamine-hydrolyzing) activity"/>
    <property type="evidence" value="ECO:0007669"/>
    <property type="project" value="UniProtKB-UniRule"/>
</dbReference>